<dbReference type="Gene3D" id="1.10.287.80">
    <property type="entry name" value="ATP synthase, gamma subunit, helix hairpin domain"/>
    <property type="match status" value="1"/>
</dbReference>
<dbReference type="SUPFAM" id="SSF52943">
    <property type="entry name" value="ATP synthase (F1-ATPase), gamma subunit"/>
    <property type="match status" value="1"/>
</dbReference>
<dbReference type="PRINTS" id="PR00126">
    <property type="entry name" value="ATPASEGAMMA"/>
</dbReference>
<sequence>MPSLKDLRNRITSVKATQKITKAMQMVAAAKLRRAQIAAESGRPYAEKMASVLANLAGNLVGGAGTPRLLSGTGSDKVHLLVVCTGDRGLAGAFNSSIARLARDHAQRLMAEGKTVKIFTVGKKGQDVLRRQFREQIVETMDIRGNKPVDYEFAAEIANKILARFQDGEFDVATLFYAQFKSVISQIPTAQRLIPAELPEAGEAPAAAGNAALEFEPSEEVILETLLPKNLTVQVYKALLENAASEQGARMSAMDSATRNAGEMIKKQTLIYNRTRQAMITKELIEIISGAEAL</sequence>
<name>A0ABQ4SSH3_9HYPH</name>
<evidence type="ECO:0000256" key="6">
    <source>
        <dbReference type="ARBA" id="ARBA00023065"/>
    </source>
</evidence>
<keyword evidence="8 10" id="KW-0139">CF(1)</keyword>
<protein>
    <recommendedName>
        <fullName evidence="10">ATP synthase gamma chain</fullName>
    </recommendedName>
    <alternativeName>
        <fullName evidence="10">ATP synthase F1 sector gamma subunit</fullName>
    </alternativeName>
    <alternativeName>
        <fullName evidence="10">F-ATPase gamma subunit</fullName>
    </alternativeName>
</protein>
<dbReference type="EMBL" id="BPQR01000001">
    <property type="protein sequence ID" value="GJE04803.1"/>
    <property type="molecule type" value="Genomic_DNA"/>
</dbReference>
<evidence type="ECO:0000313" key="12">
    <source>
        <dbReference type="Proteomes" id="UP001055102"/>
    </source>
</evidence>
<evidence type="ECO:0000256" key="2">
    <source>
        <dbReference type="ARBA" id="ARBA00004170"/>
    </source>
</evidence>
<dbReference type="InterPro" id="IPR000131">
    <property type="entry name" value="ATP_synth_F1_gsu"/>
</dbReference>
<evidence type="ECO:0000313" key="11">
    <source>
        <dbReference type="EMBL" id="GJE04803.1"/>
    </source>
</evidence>
<reference evidence="11" key="1">
    <citation type="journal article" date="2021" name="Front. Microbiol.">
        <title>Comprehensive Comparative Genomics and Phenotyping of Methylobacterium Species.</title>
        <authorList>
            <person name="Alessa O."/>
            <person name="Ogura Y."/>
            <person name="Fujitani Y."/>
            <person name="Takami H."/>
            <person name="Hayashi T."/>
            <person name="Sahin N."/>
            <person name="Tani A."/>
        </authorList>
    </citation>
    <scope>NUCLEOTIDE SEQUENCE</scope>
    <source>
        <strain evidence="11">LMG 23639</strain>
    </source>
</reference>
<dbReference type="NCBIfam" id="TIGR01146">
    <property type="entry name" value="ATPsyn_F1gamma"/>
    <property type="match status" value="1"/>
</dbReference>
<keyword evidence="10" id="KW-1003">Cell membrane</keyword>
<evidence type="ECO:0000256" key="7">
    <source>
        <dbReference type="ARBA" id="ARBA00023136"/>
    </source>
</evidence>
<dbReference type="HAMAP" id="MF_00815">
    <property type="entry name" value="ATP_synth_gamma_bact"/>
    <property type="match status" value="1"/>
</dbReference>
<evidence type="ECO:0000256" key="5">
    <source>
        <dbReference type="ARBA" id="ARBA00022781"/>
    </source>
</evidence>
<gene>
    <name evidence="11" type="primary">atpG_1</name>
    <name evidence="10" type="synonym">atpG</name>
    <name evidence="11" type="ORF">AOPFMNJM_0095</name>
</gene>
<dbReference type="NCBIfam" id="NF004146">
    <property type="entry name" value="PRK05621.1-4"/>
    <property type="match status" value="1"/>
</dbReference>
<comment type="subcellular location">
    <subcellularLocation>
        <location evidence="10">Cell membrane</location>
        <topology evidence="10">Peripheral membrane protein</topology>
    </subcellularLocation>
    <subcellularLocation>
        <location evidence="2">Membrane</location>
        <topology evidence="2">Peripheral membrane protein</topology>
    </subcellularLocation>
</comment>
<keyword evidence="12" id="KW-1185">Reference proteome</keyword>
<organism evidence="11 12">
    <name type="scientific">Methylobacterium jeotgali</name>
    <dbReference type="NCBI Taxonomy" id="381630"/>
    <lineage>
        <taxon>Bacteria</taxon>
        <taxon>Pseudomonadati</taxon>
        <taxon>Pseudomonadota</taxon>
        <taxon>Alphaproteobacteria</taxon>
        <taxon>Hyphomicrobiales</taxon>
        <taxon>Methylobacteriaceae</taxon>
        <taxon>Methylobacterium</taxon>
    </lineage>
</organism>
<dbReference type="RefSeq" id="WP_238273524.1">
    <property type="nucleotide sequence ID" value="NZ_BPQR01000001.1"/>
</dbReference>
<dbReference type="Pfam" id="PF00231">
    <property type="entry name" value="ATP-synt"/>
    <property type="match status" value="1"/>
</dbReference>
<evidence type="ECO:0000256" key="4">
    <source>
        <dbReference type="ARBA" id="ARBA00022448"/>
    </source>
</evidence>
<evidence type="ECO:0000256" key="1">
    <source>
        <dbReference type="ARBA" id="ARBA00003456"/>
    </source>
</evidence>
<evidence type="ECO:0000256" key="9">
    <source>
        <dbReference type="ARBA" id="ARBA00023310"/>
    </source>
</evidence>
<dbReference type="InterPro" id="IPR023632">
    <property type="entry name" value="ATP_synth_F1_gsu_CS"/>
</dbReference>
<keyword evidence="6 10" id="KW-0406">Ion transport</keyword>
<comment type="caution">
    <text evidence="11">The sequence shown here is derived from an EMBL/GenBank/DDBJ whole genome shotgun (WGS) entry which is preliminary data.</text>
</comment>
<dbReference type="Gene3D" id="3.40.1380.10">
    <property type="match status" value="1"/>
</dbReference>
<keyword evidence="5 10" id="KW-0375">Hydrogen ion transport</keyword>
<dbReference type="PANTHER" id="PTHR11693">
    <property type="entry name" value="ATP SYNTHASE GAMMA CHAIN"/>
    <property type="match status" value="1"/>
</dbReference>
<dbReference type="PANTHER" id="PTHR11693:SF22">
    <property type="entry name" value="ATP SYNTHASE SUBUNIT GAMMA, MITOCHONDRIAL"/>
    <property type="match status" value="1"/>
</dbReference>
<keyword evidence="7 10" id="KW-0472">Membrane</keyword>
<keyword evidence="9 10" id="KW-0066">ATP synthesis</keyword>
<reference evidence="11" key="2">
    <citation type="submission" date="2021-08" db="EMBL/GenBank/DDBJ databases">
        <authorList>
            <person name="Tani A."/>
            <person name="Ola A."/>
            <person name="Ogura Y."/>
            <person name="Katsura K."/>
            <person name="Hayashi T."/>
        </authorList>
    </citation>
    <scope>NUCLEOTIDE SEQUENCE</scope>
    <source>
        <strain evidence="11">LMG 23639</strain>
    </source>
</reference>
<dbReference type="Proteomes" id="UP001055102">
    <property type="component" value="Unassembled WGS sequence"/>
</dbReference>
<dbReference type="InterPro" id="IPR035968">
    <property type="entry name" value="ATP_synth_F1_ATPase_gsu"/>
</dbReference>
<comment type="subunit">
    <text evidence="10">F-type ATPases have 2 components, CF(1) - the catalytic core - and CF(0) - the membrane proton channel. CF(1) has five subunits: alpha(3), beta(3), gamma(1), delta(1), epsilon(1). CF(0) has three main subunits: a, b and c.</text>
</comment>
<accession>A0ABQ4SSH3</accession>
<dbReference type="PIRSF" id="PIRSF039089">
    <property type="entry name" value="ATP_synthase_gamma"/>
    <property type="match status" value="1"/>
</dbReference>
<comment type="function">
    <text evidence="1 10">Produces ATP from ADP in the presence of a proton gradient across the membrane. The gamma chain is believed to be important in regulating ATPase activity and the flow of protons through the CF(0) complex.</text>
</comment>
<dbReference type="CDD" id="cd12151">
    <property type="entry name" value="F1-ATPase_gamma"/>
    <property type="match status" value="1"/>
</dbReference>
<evidence type="ECO:0000256" key="8">
    <source>
        <dbReference type="ARBA" id="ARBA00023196"/>
    </source>
</evidence>
<evidence type="ECO:0000256" key="3">
    <source>
        <dbReference type="ARBA" id="ARBA00007681"/>
    </source>
</evidence>
<dbReference type="PROSITE" id="PS00153">
    <property type="entry name" value="ATPASE_GAMMA"/>
    <property type="match status" value="1"/>
</dbReference>
<keyword evidence="4 10" id="KW-0813">Transport</keyword>
<evidence type="ECO:0000256" key="10">
    <source>
        <dbReference type="HAMAP-Rule" id="MF_00815"/>
    </source>
</evidence>
<proteinExistence type="inferred from homology"/>
<comment type="similarity">
    <text evidence="3 10">Belongs to the ATPase gamma chain family.</text>
</comment>